<feature type="binding site" evidence="2">
    <location>
        <position position="18"/>
    </location>
    <ligand>
        <name>substrate</name>
    </ligand>
</feature>
<dbReference type="CDD" id="cd01422">
    <property type="entry name" value="MGS"/>
    <property type="match status" value="1"/>
</dbReference>
<accession>A0A2K9NUT2</accession>
<organism evidence="3 4">
    <name type="scientific">Bacteriovorax stolpii</name>
    <name type="common">Bdellovibrio stolpii</name>
    <dbReference type="NCBI Taxonomy" id="960"/>
    <lineage>
        <taxon>Bacteria</taxon>
        <taxon>Pseudomonadati</taxon>
        <taxon>Bdellovibrionota</taxon>
        <taxon>Bacteriovoracia</taxon>
        <taxon>Bacteriovoracales</taxon>
        <taxon>Bacteriovoracaceae</taxon>
        <taxon>Bacteriovorax</taxon>
    </lineage>
</organism>
<dbReference type="OrthoDB" id="5296855at2"/>
<proteinExistence type="inferred from homology"/>
<reference evidence="3 4" key="1">
    <citation type="submission" date="2018-01" db="EMBL/GenBank/DDBJ databases">
        <title>Complete genome sequence of Bacteriovorax stolpii DSM12778.</title>
        <authorList>
            <person name="Tang B."/>
            <person name="Chang J."/>
        </authorList>
    </citation>
    <scope>NUCLEOTIDE SEQUENCE [LARGE SCALE GENOMIC DNA]</scope>
    <source>
        <strain evidence="3 4">DSM 12778</strain>
    </source>
</reference>
<dbReference type="PROSITE" id="PS01335">
    <property type="entry name" value="METHYLGLYOXAL_SYNTH"/>
    <property type="match status" value="1"/>
</dbReference>
<evidence type="ECO:0000313" key="4">
    <source>
        <dbReference type="Proteomes" id="UP000235584"/>
    </source>
</evidence>
<dbReference type="KEGG" id="bsto:C0V70_14215"/>
<dbReference type="InterPro" id="IPR011607">
    <property type="entry name" value="MGS-like_dom"/>
</dbReference>
<dbReference type="SUPFAM" id="SSF52335">
    <property type="entry name" value="Methylglyoxal synthase-like"/>
    <property type="match status" value="1"/>
</dbReference>
<dbReference type="EMBL" id="CP025704">
    <property type="protein sequence ID" value="AUN99237.1"/>
    <property type="molecule type" value="Genomic_DNA"/>
</dbReference>
<dbReference type="NCBIfam" id="TIGR00160">
    <property type="entry name" value="MGSA"/>
    <property type="match status" value="1"/>
</dbReference>
<dbReference type="PANTHER" id="PTHR30492">
    <property type="entry name" value="METHYLGLYOXAL SYNTHASE"/>
    <property type="match status" value="1"/>
</dbReference>
<feature type="binding site" evidence="2">
    <location>
        <begin position="59"/>
        <end position="60"/>
    </location>
    <ligand>
        <name>substrate</name>
    </ligand>
</feature>
<comment type="catalytic activity">
    <reaction evidence="2">
        <text>dihydroxyacetone phosphate = methylglyoxal + phosphate</text>
        <dbReference type="Rhea" id="RHEA:17937"/>
        <dbReference type="ChEBI" id="CHEBI:17158"/>
        <dbReference type="ChEBI" id="CHEBI:43474"/>
        <dbReference type="ChEBI" id="CHEBI:57642"/>
        <dbReference type="EC" id="4.2.3.3"/>
    </reaction>
</comment>
<dbReference type="EC" id="4.2.3.3" evidence="2"/>
<dbReference type="InterPro" id="IPR036914">
    <property type="entry name" value="MGS-like_dom_sf"/>
</dbReference>
<dbReference type="Gene3D" id="3.40.50.1380">
    <property type="entry name" value="Methylglyoxal synthase-like domain"/>
    <property type="match status" value="1"/>
</dbReference>
<gene>
    <name evidence="2" type="primary">mgsA</name>
    <name evidence="3" type="ORF">C0V70_14215</name>
</gene>
<evidence type="ECO:0000256" key="2">
    <source>
        <dbReference type="HAMAP-Rule" id="MF_00549"/>
    </source>
</evidence>
<dbReference type="PIRSF" id="PIRSF006614">
    <property type="entry name" value="Methylglyox_syn"/>
    <property type="match status" value="1"/>
</dbReference>
<feature type="binding site" evidence="2">
    <location>
        <position position="92"/>
    </location>
    <ligand>
        <name>substrate</name>
    </ligand>
</feature>
<dbReference type="SMART" id="SM00851">
    <property type="entry name" value="MGS"/>
    <property type="match status" value="1"/>
</dbReference>
<dbReference type="GO" id="GO:0019242">
    <property type="term" value="P:methylglyoxal biosynthetic process"/>
    <property type="evidence" value="ECO:0007669"/>
    <property type="project" value="UniProtKB-UniRule"/>
</dbReference>
<dbReference type="HAMAP" id="MF_00549">
    <property type="entry name" value="Methylglyoxal_synth"/>
    <property type="match status" value="1"/>
</dbReference>
<dbReference type="Proteomes" id="UP000235584">
    <property type="component" value="Chromosome"/>
</dbReference>
<dbReference type="InterPro" id="IPR018148">
    <property type="entry name" value="Methylglyoxal_synth_AS"/>
</dbReference>
<comment type="function">
    <text evidence="2">Catalyzes the formation of methylglyoxal from dihydroxyacetone phosphate.</text>
</comment>
<keyword evidence="2" id="KW-0456">Lyase</keyword>
<dbReference type="GO" id="GO:0005829">
    <property type="term" value="C:cytosol"/>
    <property type="evidence" value="ECO:0007669"/>
    <property type="project" value="TreeGrafter"/>
</dbReference>
<sequence>MASPKKKTLALIAHDGKKADMIGFVKDNIEFLKTFNLVATSTTGKMVMQTGLKVKRYLSGPLGGDAQITALVATGKCHAVIFMRDPLGMHPHEPDISSLLRICEVHDVPLATNLSSAQLIVKGLHKNLLKE</sequence>
<dbReference type="PROSITE" id="PS51855">
    <property type="entry name" value="MGS"/>
    <property type="match status" value="1"/>
</dbReference>
<name>A0A2K9NUT2_BACTC</name>
<dbReference type="InterPro" id="IPR004363">
    <property type="entry name" value="Methylgl_synth"/>
</dbReference>
<evidence type="ECO:0000256" key="1">
    <source>
        <dbReference type="ARBA" id="ARBA00006287"/>
    </source>
</evidence>
<dbReference type="GO" id="GO:0008929">
    <property type="term" value="F:methylglyoxal synthase activity"/>
    <property type="evidence" value="ECO:0007669"/>
    <property type="project" value="UniProtKB-UniRule"/>
</dbReference>
<protein>
    <recommendedName>
        <fullName evidence="2">Methylglyoxal synthase</fullName>
        <shortName evidence="2">MGS</shortName>
        <ecNumber evidence="2">4.2.3.3</ecNumber>
    </recommendedName>
</protein>
<dbReference type="NCBIfam" id="NF003559">
    <property type="entry name" value="PRK05234.1"/>
    <property type="match status" value="1"/>
</dbReference>
<keyword evidence="4" id="KW-1185">Reference proteome</keyword>
<dbReference type="AlphaFoldDB" id="A0A2K9NUT2"/>
<comment type="caution">
    <text evidence="2">Lacks conserved residue(s) required for the propagation of feature annotation.</text>
</comment>
<dbReference type="PANTHER" id="PTHR30492:SF0">
    <property type="entry name" value="METHYLGLYOXAL SYNTHASE"/>
    <property type="match status" value="1"/>
</dbReference>
<evidence type="ECO:0000313" key="3">
    <source>
        <dbReference type="EMBL" id="AUN99237.1"/>
    </source>
</evidence>
<comment type="similarity">
    <text evidence="1 2">Belongs to the methylglyoxal synthase family.</text>
</comment>
<dbReference type="RefSeq" id="WP_102244528.1">
    <property type="nucleotide sequence ID" value="NZ_CP025704.1"/>
</dbReference>
<feature type="active site" description="Proton donor/acceptor" evidence="2">
    <location>
        <position position="65"/>
    </location>
</feature>
<dbReference type="Pfam" id="PF02142">
    <property type="entry name" value="MGS"/>
    <property type="match status" value="1"/>
</dbReference>
<feature type="binding site" evidence="2">
    <location>
        <position position="14"/>
    </location>
    <ligand>
        <name>substrate</name>
    </ligand>
</feature>